<dbReference type="PANTHER" id="PTHR34961">
    <property type="entry name" value="TRANSMEMBRANE PROTEIN"/>
    <property type="match status" value="1"/>
</dbReference>
<gene>
    <name evidence="3" type="ORF">LTRI10_LOCUS17581</name>
</gene>
<dbReference type="InterPro" id="IPR053313">
    <property type="entry name" value="RGF"/>
</dbReference>
<dbReference type="AlphaFoldDB" id="A0AAV2DQJ6"/>
<feature type="region of interest" description="Disordered" evidence="1">
    <location>
        <begin position="117"/>
        <end position="179"/>
    </location>
</feature>
<feature type="compositionally biased region" description="Basic and acidic residues" evidence="1">
    <location>
        <begin position="169"/>
        <end position="179"/>
    </location>
</feature>
<accession>A0AAV2DQJ6</accession>
<protein>
    <submittedName>
        <fullName evidence="3">Uncharacterized protein</fullName>
    </submittedName>
</protein>
<evidence type="ECO:0000313" key="3">
    <source>
        <dbReference type="EMBL" id="CAL1375808.1"/>
    </source>
</evidence>
<sequence length="179" mass="19520">MSSQVVLLCLLIVVSLSMHACDARYLLSLIDSTDQAESSPNNQYPPKEGVSLQNGAINTAVKRINNPFTPILTKEITAAGPLIARPRDGLQQQQEDQNNNDLLVGMRKRMGRVLMVEKEDNNSNGGDDQSKEANYTDDDAEAAAAAADDQESSGVVVMDYAQPHRKPPIHNEKSSKKNT</sequence>
<dbReference type="EMBL" id="OZ034816">
    <property type="protein sequence ID" value="CAL1375808.1"/>
    <property type="molecule type" value="Genomic_DNA"/>
</dbReference>
<dbReference type="InterPro" id="IPR049306">
    <property type="entry name" value="GLV1-2"/>
</dbReference>
<dbReference type="Pfam" id="PF21529">
    <property type="entry name" value="GLV1-2"/>
    <property type="match status" value="1"/>
</dbReference>
<keyword evidence="4" id="KW-1185">Reference proteome</keyword>
<name>A0AAV2DQJ6_9ROSI</name>
<evidence type="ECO:0000256" key="2">
    <source>
        <dbReference type="SAM" id="SignalP"/>
    </source>
</evidence>
<organism evidence="3 4">
    <name type="scientific">Linum trigynum</name>
    <dbReference type="NCBI Taxonomy" id="586398"/>
    <lineage>
        <taxon>Eukaryota</taxon>
        <taxon>Viridiplantae</taxon>
        <taxon>Streptophyta</taxon>
        <taxon>Embryophyta</taxon>
        <taxon>Tracheophyta</taxon>
        <taxon>Spermatophyta</taxon>
        <taxon>Magnoliopsida</taxon>
        <taxon>eudicotyledons</taxon>
        <taxon>Gunneridae</taxon>
        <taxon>Pentapetalae</taxon>
        <taxon>rosids</taxon>
        <taxon>fabids</taxon>
        <taxon>Malpighiales</taxon>
        <taxon>Linaceae</taxon>
        <taxon>Linum</taxon>
    </lineage>
</organism>
<feature type="signal peptide" evidence="2">
    <location>
        <begin position="1"/>
        <end position="23"/>
    </location>
</feature>
<feature type="chain" id="PRO_5043640303" evidence="2">
    <location>
        <begin position="24"/>
        <end position="179"/>
    </location>
</feature>
<proteinExistence type="predicted"/>
<reference evidence="3 4" key="1">
    <citation type="submission" date="2024-04" db="EMBL/GenBank/DDBJ databases">
        <authorList>
            <person name="Fracassetti M."/>
        </authorList>
    </citation>
    <scope>NUCLEOTIDE SEQUENCE [LARGE SCALE GENOMIC DNA]</scope>
</reference>
<dbReference type="PANTHER" id="PTHR34961:SF7">
    <property type="entry name" value="TRANSMEMBRANE PROTEIN"/>
    <property type="match status" value="1"/>
</dbReference>
<dbReference type="Proteomes" id="UP001497516">
    <property type="component" value="Chromosome 3"/>
</dbReference>
<keyword evidence="2" id="KW-0732">Signal</keyword>
<evidence type="ECO:0000256" key="1">
    <source>
        <dbReference type="SAM" id="MobiDB-lite"/>
    </source>
</evidence>
<evidence type="ECO:0000313" key="4">
    <source>
        <dbReference type="Proteomes" id="UP001497516"/>
    </source>
</evidence>